<protein>
    <submittedName>
        <fullName evidence="1">Uncharacterized protein</fullName>
    </submittedName>
</protein>
<proteinExistence type="predicted"/>
<organism evidence="1 2">
    <name type="scientific">Hyalomma asiaticum</name>
    <name type="common">Tick</name>
    <dbReference type="NCBI Taxonomy" id="266040"/>
    <lineage>
        <taxon>Eukaryota</taxon>
        <taxon>Metazoa</taxon>
        <taxon>Ecdysozoa</taxon>
        <taxon>Arthropoda</taxon>
        <taxon>Chelicerata</taxon>
        <taxon>Arachnida</taxon>
        <taxon>Acari</taxon>
        <taxon>Parasitiformes</taxon>
        <taxon>Ixodida</taxon>
        <taxon>Ixodoidea</taxon>
        <taxon>Ixodidae</taxon>
        <taxon>Hyalomminae</taxon>
        <taxon>Hyalomma</taxon>
    </lineage>
</organism>
<gene>
    <name evidence="1" type="ORF">HPB50_007401</name>
</gene>
<accession>A0ACB7RXS3</accession>
<keyword evidence="2" id="KW-1185">Reference proteome</keyword>
<sequence>MDTKVAALVLLCTALAVRAQSYDAGVLHAPGDFSEDRPGGLARESSLEREFSGGFPGGYRDRGPRRYPDSASGSYPGRRPARLPSRDVYPGGFPGGTSPTLCGVSDQLHKSGCT</sequence>
<comment type="caution">
    <text evidence="1">The sequence shown here is derived from an EMBL/GenBank/DDBJ whole genome shotgun (WGS) entry which is preliminary data.</text>
</comment>
<name>A0ACB7RXS3_HYAAI</name>
<dbReference type="EMBL" id="CM023486">
    <property type="protein sequence ID" value="KAH6927707.1"/>
    <property type="molecule type" value="Genomic_DNA"/>
</dbReference>
<evidence type="ECO:0000313" key="2">
    <source>
        <dbReference type="Proteomes" id="UP000821845"/>
    </source>
</evidence>
<dbReference type="Proteomes" id="UP000821845">
    <property type="component" value="Chromosome 6"/>
</dbReference>
<reference evidence="1" key="1">
    <citation type="submission" date="2020-05" db="EMBL/GenBank/DDBJ databases">
        <title>Large-scale comparative analyses of tick genomes elucidate their genetic diversity and vector capacities.</title>
        <authorList>
            <person name="Jia N."/>
            <person name="Wang J."/>
            <person name="Shi W."/>
            <person name="Du L."/>
            <person name="Sun Y."/>
            <person name="Zhan W."/>
            <person name="Jiang J."/>
            <person name="Wang Q."/>
            <person name="Zhang B."/>
            <person name="Ji P."/>
            <person name="Sakyi L.B."/>
            <person name="Cui X."/>
            <person name="Yuan T."/>
            <person name="Jiang B."/>
            <person name="Yang W."/>
            <person name="Lam T.T.-Y."/>
            <person name="Chang Q."/>
            <person name="Ding S."/>
            <person name="Wang X."/>
            <person name="Zhu J."/>
            <person name="Ruan X."/>
            <person name="Zhao L."/>
            <person name="Wei J."/>
            <person name="Que T."/>
            <person name="Du C."/>
            <person name="Cheng J."/>
            <person name="Dai P."/>
            <person name="Han X."/>
            <person name="Huang E."/>
            <person name="Gao Y."/>
            <person name="Liu J."/>
            <person name="Shao H."/>
            <person name="Ye R."/>
            <person name="Li L."/>
            <person name="Wei W."/>
            <person name="Wang X."/>
            <person name="Wang C."/>
            <person name="Yang T."/>
            <person name="Huo Q."/>
            <person name="Li W."/>
            <person name="Guo W."/>
            <person name="Chen H."/>
            <person name="Zhou L."/>
            <person name="Ni X."/>
            <person name="Tian J."/>
            <person name="Zhou Y."/>
            <person name="Sheng Y."/>
            <person name="Liu T."/>
            <person name="Pan Y."/>
            <person name="Xia L."/>
            <person name="Li J."/>
            <person name="Zhao F."/>
            <person name="Cao W."/>
        </authorList>
    </citation>
    <scope>NUCLEOTIDE SEQUENCE</scope>
    <source>
        <strain evidence="1">Hyas-2018</strain>
    </source>
</reference>
<evidence type="ECO:0000313" key="1">
    <source>
        <dbReference type="EMBL" id="KAH6927707.1"/>
    </source>
</evidence>